<organism evidence="2 3">
    <name type="scientific">Ilex paraguariensis</name>
    <name type="common">yerba mate</name>
    <dbReference type="NCBI Taxonomy" id="185542"/>
    <lineage>
        <taxon>Eukaryota</taxon>
        <taxon>Viridiplantae</taxon>
        <taxon>Streptophyta</taxon>
        <taxon>Embryophyta</taxon>
        <taxon>Tracheophyta</taxon>
        <taxon>Spermatophyta</taxon>
        <taxon>Magnoliopsida</taxon>
        <taxon>eudicotyledons</taxon>
        <taxon>Gunneridae</taxon>
        <taxon>Pentapetalae</taxon>
        <taxon>asterids</taxon>
        <taxon>campanulids</taxon>
        <taxon>Aquifoliales</taxon>
        <taxon>Aquifoliaceae</taxon>
        <taxon>Ilex</taxon>
    </lineage>
</organism>
<sequence length="89" mass="10320">MCCQGEKHKLGIKVSLTQQNRSTGFFGIKIIELWLDYLYSYSSSLESFQLKNGGRSQMDLRGYCMVFSFFLFLYLLMVGSSYGFLEVLR</sequence>
<dbReference type="AlphaFoldDB" id="A0ABC8R0P1"/>
<evidence type="ECO:0000256" key="1">
    <source>
        <dbReference type="SAM" id="Phobius"/>
    </source>
</evidence>
<dbReference type="Proteomes" id="UP001642360">
    <property type="component" value="Unassembled WGS sequence"/>
</dbReference>
<keyword evidence="3" id="KW-1185">Reference proteome</keyword>
<protein>
    <submittedName>
        <fullName evidence="2">Uncharacterized protein</fullName>
    </submittedName>
</protein>
<keyword evidence="1" id="KW-0812">Transmembrane</keyword>
<proteinExistence type="predicted"/>
<evidence type="ECO:0000313" key="3">
    <source>
        <dbReference type="Proteomes" id="UP001642360"/>
    </source>
</evidence>
<accession>A0ABC8R0P1</accession>
<evidence type="ECO:0000313" key="2">
    <source>
        <dbReference type="EMBL" id="CAK9136509.1"/>
    </source>
</evidence>
<keyword evidence="1" id="KW-0472">Membrane</keyword>
<feature type="transmembrane region" description="Helical" evidence="1">
    <location>
        <begin position="63"/>
        <end position="85"/>
    </location>
</feature>
<keyword evidence="1" id="KW-1133">Transmembrane helix</keyword>
<gene>
    <name evidence="2" type="ORF">ILEXP_LOCUS3492</name>
</gene>
<comment type="caution">
    <text evidence="2">The sequence shown here is derived from an EMBL/GenBank/DDBJ whole genome shotgun (WGS) entry which is preliminary data.</text>
</comment>
<name>A0ABC8R0P1_9AQUA</name>
<dbReference type="EMBL" id="CAUOFW020000759">
    <property type="protein sequence ID" value="CAK9136509.1"/>
    <property type="molecule type" value="Genomic_DNA"/>
</dbReference>
<reference evidence="2 3" key="1">
    <citation type="submission" date="2024-02" db="EMBL/GenBank/DDBJ databases">
        <authorList>
            <person name="Vignale AGUSTIN F."/>
            <person name="Sosa J E."/>
            <person name="Modenutti C."/>
        </authorList>
    </citation>
    <scope>NUCLEOTIDE SEQUENCE [LARGE SCALE GENOMIC DNA]</scope>
</reference>